<proteinExistence type="inferred from homology"/>
<name>A0A917DFC5_9SPHN</name>
<evidence type="ECO:0000256" key="2">
    <source>
        <dbReference type="ARBA" id="ARBA00009773"/>
    </source>
</evidence>
<reference evidence="7 8" key="1">
    <citation type="journal article" date="2014" name="Int. J. Syst. Evol. Microbiol.">
        <title>Complete genome sequence of Corynebacterium casei LMG S-19264T (=DSM 44701T), isolated from a smear-ripened cheese.</title>
        <authorList>
            <consortium name="US DOE Joint Genome Institute (JGI-PGF)"/>
            <person name="Walter F."/>
            <person name="Albersmeier A."/>
            <person name="Kalinowski J."/>
            <person name="Ruckert C."/>
        </authorList>
    </citation>
    <scope>NUCLEOTIDE SEQUENCE [LARGE SCALE GENOMIC DNA]</scope>
    <source>
        <strain evidence="7 8">CGMCC 1.15358</strain>
    </source>
</reference>
<comment type="similarity">
    <text evidence="2">Belongs to the autoinducer-2 exporter (AI-2E) (TC 2.A.86) family.</text>
</comment>
<dbReference type="EMBL" id="BMIO01000001">
    <property type="protein sequence ID" value="GGD32433.1"/>
    <property type="molecule type" value="Genomic_DNA"/>
</dbReference>
<dbReference type="InterPro" id="IPR006042">
    <property type="entry name" value="Xan_ur_permease"/>
</dbReference>
<sequence length="383" mass="40768">MGRHLDKAAVFFPPVGYGVIYMHKGRDRDRIERGGFLLFLAAITAATLYIAWPFLPPLFWALLAAIMFQPLNRRMLLILRGRKNYAALASLLIITVAVLVPAMVIGTMVVDQATGIYLALQDQQFDAGTIFDRVRDGLPARMQILLDNSGYGEFEMLRDKVTEIARDSVGLIATRALAIGGGALGFVLSFGVGLYVTYFLLRDGRAIGHAVRRAMPMPPEVSRQVVDRFVAIIRATIKGSVVVGLVQGALGAITFSIAGLPAAVLFGLLMAIFSLLPALGPAIVWLPAAIYLLAIGDIWQGVMVIVSGVAVIGMADNVLRPILVGRDTGIPDWIILVSTLGGIAAFGISGIVAGPVVAGLFLSGWAIMHPPMEGEAGEPAPVT</sequence>
<dbReference type="Pfam" id="PF01594">
    <property type="entry name" value="AI-2E_transport"/>
    <property type="match status" value="1"/>
</dbReference>
<dbReference type="GO" id="GO:0022857">
    <property type="term" value="F:transmembrane transporter activity"/>
    <property type="evidence" value="ECO:0007669"/>
    <property type="project" value="InterPro"/>
</dbReference>
<feature type="transmembrane region" description="Helical" evidence="6">
    <location>
        <begin position="333"/>
        <end position="362"/>
    </location>
</feature>
<dbReference type="AlphaFoldDB" id="A0A917DFC5"/>
<comment type="subcellular location">
    <subcellularLocation>
        <location evidence="1">Membrane</location>
        <topology evidence="1">Multi-pass membrane protein</topology>
    </subcellularLocation>
</comment>
<dbReference type="InterPro" id="IPR002549">
    <property type="entry name" value="AI-2E-like"/>
</dbReference>
<evidence type="ECO:0000256" key="1">
    <source>
        <dbReference type="ARBA" id="ARBA00004141"/>
    </source>
</evidence>
<accession>A0A917DFC5</accession>
<feature type="transmembrane region" description="Helical" evidence="6">
    <location>
        <begin position="88"/>
        <end position="110"/>
    </location>
</feature>
<feature type="transmembrane region" description="Helical" evidence="6">
    <location>
        <begin position="34"/>
        <end position="52"/>
    </location>
</feature>
<keyword evidence="5 6" id="KW-0472">Membrane</keyword>
<feature type="transmembrane region" description="Helical" evidence="6">
    <location>
        <begin position="176"/>
        <end position="201"/>
    </location>
</feature>
<evidence type="ECO:0000256" key="5">
    <source>
        <dbReference type="ARBA" id="ARBA00023136"/>
    </source>
</evidence>
<gene>
    <name evidence="7" type="ORF">GCM10010989_03090</name>
</gene>
<dbReference type="PROSITE" id="PS01116">
    <property type="entry name" value="XANTH_URACIL_PERMASE"/>
    <property type="match status" value="1"/>
</dbReference>
<keyword evidence="8" id="KW-1185">Reference proteome</keyword>
<organism evidence="7 8">
    <name type="scientific">Croceicoccus pelagius</name>
    <dbReference type="NCBI Taxonomy" id="1703341"/>
    <lineage>
        <taxon>Bacteria</taxon>
        <taxon>Pseudomonadati</taxon>
        <taxon>Pseudomonadota</taxon>
        <taxon>Alphaproteobacteria</taxon>
        <taxon>Sphingomonadales</taxon>
        <taxon>Erythrobacteraceae</taxon>
        <taxon>Croceicoccus</taxon>
    </lineage>
</organism>
<feature type="transmembrane region" description="Helical" evidence="6">
    <location>
        <begin position="288"/>
        <end position="313"/>
    </location>
</feature>
<keyword evidence="4 6" id="KW-1133">Transmembrane helix</keyword>
<keyword evidence="3 6" id="KW-0812">Transmembrane</keyword>
<feature type="transmembrane region" description="Helical" evidence="6">
    <location>
        <begin position="252"/>
        <end position="276"/>
    </location>
</feature>
<evidence type="ECO:0000256" key="6">
    <source>
        <dbReference type="SAM" id="Phobius"/>
    </source>
</evidence>
<dbReference type="Proteomes" id="UP000598997">
    <property type="component" value="Unassembled WGS sequence"/>
</dbReference>
<dbReference type="PANTHER" id="PTHR21716">
    <property type="entry name" value="TRANSMEMBRANE PROTEIN"/>
    <property type="match status" value="1"/>
</dbReference>
<evidence type="ECO:0000313" key="7">
    <source>
        <dbReference type="EMBL" id="GGD32433.1"/>
    </source>
</evidence>
<dbReference type="GO" id="GO:0016020">
    <property type="term" value="C:membrane"/>
    <property type="evidence" value="ECO:0007669"/>
    <property type="project" value="UniProtKB-SubCell"/>
</dbReference>
<dbReference type="PANTHER" id="PTHR21716:SF4">
    <property type="entry name" value="TRANSMEMBRANE PROTEIN 245"/>
    <property type="match status" value="1"/>
</dbReference>
<feature type="transmembrane region" description="Helical" evidence="6">
    <location>
        <begin position="58"/>
        <end position="76"/>
    </location>
</feature>
<evidence type="ECO:0000256" key="4">
    <source>
        <dbReference type="ARBA" id="ARBA00022989"/>
    </source>
</evidence>
<evidence type="ECO:0000313" key="8">
    <source>
        <dbReference type="Proteomes" id="UP000598997"/>
    </source>
</evidence>
<protein>
    <submittedName>
        <fullName evidence="7">AI-2E family transporter</fullName>
    </submittedName>
</protein>
<evidence type="ECO:0000256" key="3">
    <source>
        <dbReference type="ARBA" id="ARBA00022692"/>
    </source>
</evidence>
<comment type="caution">
    <text evidence="7">The sequence shown here is derived from an EMBL/GenBank/DDBJ whole genome shotgun (WGS) entry which is preliminary data.</text>
</comment>